<proteinExistence type="predicted"/>
<dbReference type="EMBL" id="AM778932">
    <property type="protein sequence ID" value="CAO89706.1"/>
    <property type="molecule type" value="Genomic_DNA"/>
</dbReference>
<name>A8YF47_MICA7</name>
<gene>
    <name evidence="1" type="ORF">IPF_1277</name>
</gene>
<accession>A8YF47</accession>
<organism evidence="1">
    <name type="scientific">Microcystis aeruginosa (strain PCC 7806)</name>
    <dbReference type="NCBI Taxonomy" id="267872"/>
    <lineage>
        <taxon>Bacteria</taxon>
        <taxon>Bacillati</taxon>
        <taxon>Cyanobacteriota</taxon>
        <taxon>Cyanophyceae</taxon>
        <taxon>Oscillatoriophycideae</taxon>
        <taxon>Chroococcales</taxon>
        <taxon>Microcystaceae</taxon>
        <taxon>Microcystis</taxon>
    </lineage>
</organism>
<dbReference type="AlphaFoldDB" id="A8YF47"/>
<protein>
    <submittedName>
        <fullName evidence="1">Uncharacterized protein</fullName>
    </submittedName>
</protein>
<reference evidence="1" key="1">
    <citation type="submission" date="2007-08" db="EMBL/GenBank/DDBJ databases">
        <authorList>
            <person name="Frangeul L."/>
        </authorList>
    </citation>
    <scope>NUCLEOTIDE SEQUENCE</scope>
    <source>
        <strain evidence="1">PCC 7806</strain>
    </source>
</reference>
<evidence type="ECO:0000313" key="1">
    <source>
        <dbReference type="EMBL" id="CAO89706.1"/>
    </source>
</evidence>
<sequence length="50" mass="5594">MNYFLTMKILAGDGEGDNFRVNLSLSAKTPPKQSYPLEVQKTGFSKKPVF</sequence>